<reference evidence="5" key="3">
    <citation type="submission" date="2020-12" db="UniProtKB">
        <authorList>
            <consortium name="EnsemblPlants"/>
        </authorList>
    </citation>
    <scope>IDENTIFICATION</scope>
</reference>
<reference evidence="4 6" key="1">
    <citation type="journal article" date="2008" name="Science">
        <title>The Physcomitrella genome reveals evolutionary insights into the conquest of land by plants.</title>
        <authorList>
            <person name="Rensing S."/>
            <person name="Lang D."/>
            <person name="Zimmer A."/>
            <person name="Terry A."/>
            <person name="Salamov A."/>
            <person name="Shapiro H."/>
            <person name="Nishiyama T."/>
            <person name="Perroud P.-F."/>
            <person name="Lindquist E."/>
            <person name="Kamisugi Y."/>
            <person name="Tanahashi T."/>
            <person name="Sakakibara K."/>
            <person name="Fujita T."/>
            <person name="Oishi K."/>
            <person name="Shin-I T."/>
            <person name="Kuroki Y."/>
            <person name="Toyoda A."/>
            <person name="Suzuki Y."/>
            <person name="Hashimoto A."/>
            <person name="Yamaguchi K."/>
            <person name="Sugano A."/>
            <person name="Kohara Y."/>
            <person name="Fujiyama A."/>
            <person name="Anterola A."/>
            <person name="Aoki S."/>
            <person name="Ashton N."/>
            <person name="Barbazuk W.B."/>
            <person name="Barker E."/>
            <person name="Bennetzen J."/>
            <person name="Bezanilla M."/>
            <person name="Blankenship R."/>
            <person name="Cho S.H."/>
            <person name="Dutcher S."/>
            <person name="Estelle M."/>
            <person name="Fawcett J.A."/>
            <person name="Gundlach H."/>
            <person name="Hanada K."/>
            <person name="Heyl A."/>
            <person name="Hicks K.A."/>
            <person name="Hugh J."/>
            <person name="Lohr M."/>
            <person name="Mayer K."/>
            <person name="Melkozernov A."/>
            <person name="Murata T."/>
            <person name="Nelson D."/>
            <person name="Pils B."/>
            <person name="Prigge M."/>
            <person name="Reiss B."/>
            <person name="Renner T."/>
            <person name="Rombauts S."/>
            <person name="Rushton P."/>
            <person name="Sanderfoot A."/>
            <person name="Schween G."/>
            <person name="Shiu S.-H."/>
            <person name="Stueber K."/>
            <person name="Theodoulou F.L."/>
            <person name="Tu H."/>
            <person name="Van de Peer Y."/>
            <person name="Verrier P.J."/>
            <person name="Waters E."/>
            <person name="Wood A."/>
            <person name="Yang L."/>
            <person name="Cove D."/>
            <person name="Cuming A."/>
            <person name="Hasebe M."/>
            <person name="Lucas S."/>
            <person name="Mishler D.B."/>
            <person name="Reski R."/>
            <person name="Grigoriev I."/>
            <person name="Quatrano R.S."/>
            <person name="Boore J.L."/>
        </authorList>
    </citation>
    <scope>NUCLEOTIDE SEQUENCE [LARGE SCALE GENOMIC DNA]</scope>
    <source>
        <strain evidence="5 6">cv. Gransden 2004</strain>
    </source>
</reference>
<reference evidence="4 6" key="2">
    <citation type="journal article" date="2018" name="Plant J.">
        <title>The Physcomitrella patens chromosome-scale assembly reveals moss genome structure and evolution.</title>
        <authorList>
            <person name="Lang D."/>
            <person name="Ullrich K.K."/>
            <person name="Murat F."/>
            <person name="Fuchs J."/>
            <person name="Jenkins J."/>
            <person name="Haas F.B."/>
            <person name="Piednoel M."/>
            <person name="Gundlach H."/>
            <person name="Van Bel M."/>
            <person name="Meyberg R."/>
            <person name="Vives C."/>
            <person name="Morata J."/>
            <person name="Symeonidi A."/>
            <person name="Hiss M."/>
            <person name="Muchero W."/>
            <person name="Kamisugi Y."/>
            <person name="Saleh O."/>
            <person name="Blanc G."/>
            <person name="Decker E.L."/>
            <person name="van Gessel N."/>
            <person name="Grimwood J."/>
            <person name="Hayes R.D."/>
            <person name="Graham S.W."/>
            <person name="Gunter L.E."/>
            <person name="McDaniel S.F."/>
            <person name="Hoernstein S.N.W."/>
            <person name="Larsson A."/>
            <person name="Li F.W."/>
            <person name="Perroud P.F."/>
            <person name="Phillips J."/>
            <person name="Ranjan P."/>
            <person name="Rokshar D.S."/>
            <person name="Rothfels C.J."/>
            <person name="Schneider L."/>
            <person name="Shu S."/>
            <person name="Stevenson D.W."/>
            <person name="Thummler F."/>
            <person name="Tillich M."/>
            <person name="Villarreal Aguilar J.C."/>
            <person name="Widiez T."/>
            <person name="Wong G.K."/>
            <person name="Wymore A."/>
            <person name="Zhang Y."/>
            <person name="Zimmer A.D."/>
            <person name="Quatrano R.S."/>
            <person name="Mayer K.F.X."/>
            <person name="Goodstein D."/>
            <person name="Casacuberta J.M."/>
            <person name="Vandepoele K."/>
            <person name="Reski R."/>
            <person name="Cuming A.C."/>
            <person name="Tuskan G.A."/>
            <person name="Maumus F."/>
            <person name="Salse J."/>
            <person name="Schmutz J."/>
            <person name="Rensing S.A."/>
        </authorList>
    </citation>
    <scope>NUCLEOTIDE SEQUENCE [LARGE SCALE GENOMIC DNA]</scope>
    <source>
        <strain evidence="5 6">cv. Gransden 2004</strain>
    </source>
</reference>
<dbReference type="AlphaFoldDB" id="A0A2K1JZE2"/>
<dbReference type="Gramene" id="Pp3c10_17390V3.1">
    <property type="protein sequence ID" value="Pp3c10_17390V3.1"/>
    <property type="gene ID" value="Pp3c10_17390"/>
</dbReference>
<dbReference type="STRING" id="3218.A0A2K1JZE2"/>
<keyword evidence="1" id="KW-0175">Coiled coil</keyword>
<dbReference type="OrthoDB" id="422720at2759"/>
<evidence type="ECO:0000259" key="2">
    <source>
        <dbReference type="Pfam" id="PF01926"/>
    </source>
</evidence>
<dbReference type="GO" id="GO:0010027">
    <property type="term" value="P:thylakoid membrane organization"/>
    <property type="evidence" value="ECO:0000318"/>
    <property type="project" value="GO_Central"/>
</dbReference>
<dbReference type="PANTHER" id="PTHR43681:SF1">
    <property type="entry name" value="SARCALUMENIN"/>
    <property type="match status" value="1"/>
</dbReference>
<proteinExistence type="predicted"/>
<keyword evidence="6" id="KW-1185">Reference proteome</keyword>
<evidence type="ECO:0000256" key="1">
    <source>
        <dbReference type="SAM" id="Coils"/>
    </source>
</evidence>
<dbReference type="Proteomes" id="UP000006727">
    <property type="component" value="Chromosome 10"/>
</dbReference>
<accession>A0A2K1JZE2</accession>
<gene>
    <name evidence="5" type="primary">LOC112287710</name>
    <name evidence="4" type="ORF">PHYPA_014017</name>
</gene>
<dbReference type="KEGG" id="ppp:112287710"/>
<dbReference type="Gramene" id="Pp3c10_17390V3.3">
    <property type="protein sequence ID" value="Pp3c10_17390V3.3"/>
    <property type="gene ID" value="Pp3c10_17390"/>
</dbReference>
<feature type="coiled-coil region" evidence="1">
    <location>
        <begin position="1049"/>
        <end position="1108"/>
    </location>
</feature>
<dbReference type="SUPFAM" id="SSF52540">
    <property type="entry name" value="P-loop containing nucleoside triphosphate hydrolases"/>
    <property type="match status" value="1"/>
</dbReference>
<feature type="domain" description="Thiamine phosphate synthase/TenI" evidence="3">
    <location>
        <begin position="261"/>
        <end position="344"/>
    </location>
</feature>
<dbReference type="SUPFAM" id="SSF51391">
    <property type="entry name" value="Thiamin phosphate synthase"/>
    <property type="match status" value="1"/>
</dbReference>
<evidence type="ECO:0000313" key="6">
    <source>
        <dbReference type="Proteomes" id="UP000006727"/>
    </source>
</evidence>
<dbReference type="EMBL" id="ABEU02000010">
    <property type="protein sequence ID" value="PNR46897.1"/>
    <property type="molecule type" value="Genomic_DNA"/>
</dbReference>
<dbReference type="Gene3D" id="3.40.50.300">
    <property type="entry name" value="P-loop containing nucleotide triphosphate hydrolases"/>
    <property type="match status" value="1"/>
</dbReference>
<dbReference type="FunFam" id="3.40.50.300:FF:001052">
    <property type="entry name" value="Probable transmembrane GTPase FZO-like, chloroplastic"/>
    <property type="match status" value="1"/>
</dbReference>
<dbReference type="GeneID" id="112287710"/>
<dbReference type="Pfam" id="PF01926">
    <property type="entry name" value="MMR_HSR1"/>
    <property type="match status" value="1"/>
</dbReference>
<dbReference type="InterPro" id="IPR036206">
    <property type="entry name" value="ThiamineP_synth_sf"/>
</dbReference>
<name>A0A2K1JZE2_PHYPA</name>
<feature type="domain" description="G" evidence="2">
    <location>
        <begin position="553"/>
        <end position="685"/>
    </location>
</feature>
<organism evidence="4">
    <name type="scientific">Physcomitrium patens</name>
    <name type="common">Spreading-leaved earth moss</name>
    <name type="synonym">Physcomitrella patens</name>
    <dbReference type="NCBI Taxonomy" id="3218"/>
    <lineage>
        <taxon>Eukaryota</taxon>
        <taxon>Viridiplantae</taxon>
        <taxon>Streptophyta</taxon>
        <taxon>Embryophyta</taxon>
        <taxon>Bryophyta</taxon>
        <taxon>Bryophytina</taxon>
        <taxon>Bryopsida</taxon>
        <taxon>Funariidae</taxon>
        <taxon>Funariales</taxon>
        <taxon>Funariaceae</taxon>
        <taxon>Physcomitrium</taxon>
    </lineage>
</organism>
<dbReference type="RefSeq" id="XP_024386793.1">
    <property type="nucleotide sequence ID" value="XM_024531025.2"/>
</dbReference>
<dbReference type="OMA" id="HFWEDVQ"/>
<dbReference type="InterPro" id="IPR051943">
    <property type="entry name" value="TRAFAC_Dynamin-like_GTPase"/>
</dbReference>
<dbReference type="InterPro" id="IPR022998">
    <property type="entry name" value="ThiamineP_synth_TenI"/>
</dbReference>
<evidence type="ECO:0000313" key="4">
    <source>
        <dbReference type="EMBL" id="PNR46897.1"/>
    </source>
</evidence>
<dbReference type="EnsemblPlants" id="Pp3c10_17390V3.3">
    <property type="protein sequence ID" value="Pp3c10_17390V3.3"/>
    <property type="gene ID" value="Pp3c10_17390"/>
</dbReference>
<evidence type="ECO:0008006" key="7">
    <source>
        <dbReference type="Google" id="ProtNLM"/>
    </source>
</evidence>
<dbReference type="PANTHER" id="PTHR43681">
    <property type="entry name" value="TRANSMEMBRANE GTPASE FZO"/>
    <property type="match status" value="1"/>
</dbReference>
<dbReference type="Gene3D" id="3.20.20.70">
    <property type="entry name" value="Aldolase class I"/>
    <property type="match status" value="1"/>
</dbReference>
<dbReference type="InterPro" id="IPR013785">
    <property type="entry name" value="Aldolase_TIM"/>
</dbReference>
<dbReference type="GO" id="GO:0009228">
    <property type="term" value="P:thiamine biosynthetic process"/>
    <property type="evidence" value="ECO:0007669"/>
    <property type="project" value="UniProtKB-KW"/>
</dbReference>
<dbReference type="Gramene" id="Pp3c10_17390V3.2">
    <property type="protein sequence ID" value="Pp3c10_17390V3.2"/>
    <property type="gene ID" value="Pp3c10_17390"/>
</dbReference>
<dbReference type="GO" id="GO:0031969">
    <property type="term" value="C:chloroplast membrane"/>
    <property type="evidence" value="ECO:0000318"/>
    <property type="project" value="GO_Central"/>
</dbReference>
<dbReference type="GO" id="GO:0005525">
    <property type="term" value="F:GTP binding"/>
    <property type="evidence" value="ECO:0007669"/>
    <property type="project" value="InterPro"/>
</dbReference>
<dbReference type="Pfam" id="PF02581">
    <property type="entry name" value="TMP-TENI"/>
    <property type="match status" value="1"/>
</dbReference>
<evidence type="ECO:0000313" key="5">
    <source>
        <dbReference type="EnsemblPlants" id="Pp3c10_17390V3.1"/>
    </source>
</evidence>
<dbReference type="InterPro" id="IPR006073">
    <property type="entry name" value="GTP-bd"/>
</dbReference>
<dbReference type="FunCoup" id="A0A2K1JZE2">
    <property type="interactions" value="1335"/>
</dbReference>
<dbReference type="EnsemblPlants" id="Pp3c10_17390V3.1">
    <property type="protein sequence ID" value="Pp3c10_17390V3.1"/>
    <property type="gene ID" value="Pp3c10_17390"/>
</dbReference>
<dbReference type="InterPro" id="IPR027417">
    <property type="entry name" value="P-loop_NTPase"/>
</dbReference>
<protein>
    <recommendedName>
        <fullName evidence="7">G domain-containing protein</fullName>
    </recommendedName>
</protein>
<dbReference type="EnsemblPlants" id="Pp3c10_17390V3.2">
    <property type="protein sequence ID" value="Pp3c10_17390V3.2"/>
    <property type="gene ID" value="Pp3c10_17390"/>
</dbReference>
<dbReference type="PaxDb" id="3218-PP1S181_13V6.1"/>
<evidence type="ECO:0000259" key="3">
    <source>
        <dbReference type="Pfam" id="PF02581"/>
    </source>
</evidence>
<sequence length="1114" mass="121852">MGLMVNTPSLLCSVTPSSLTDLPCSPFRAHAQALTLAMLTSHPCPTRNSLRICEASGVRSSSAGVESCRVDNMSASCNCPSLHAVSGVQRHTSYYQCRLRSNLLRSKGARSEVGGQYIRLKCRRLNVGVEQLTTGLGCIGCRNCHVKAGFLPKAIKERTFLEGRNNGNGNHINLTNYESVCTLLAESRCRSTFKRHAGVTKCSLVDGFELDLSSDQLSEAEVPQSSKGVFPGGLRRAEVRLPGLVLRVRLEEMRSEEEKVLLLEEINAAVIGGVTMIILEDSSDAGPGGAKLYDAGCMLKTMLRGRAELLISERVDIAAASGADGVLLTDEGLPAVVARRMMQNSGLETPALPLVARCVSSVQSALTATAGEGADLLILKVSDKEKSIVKGVCDGITIPVFLDISGSGVAHSDTGMDLLQDGANGLVLNTIDIRKAGEGDLPSFVSSLIASIKLAIKNRTEMEDSNLPEKRVQTRDVDVEEDGAFFELSEDVEALNLDMEEDSVKKKAKLILDEEHVLLQDMIAFVKEASPDMEEVSLLVDALKQLDELFLSVIVGEFNSGKSSIINALLGDRYLKEGVLPTTNEITLLRHANDGEVTEEREERHPDGHFLRFLPASLLKQMNLVDTPGTNVILQRQQRLTEEFVPRADLVLFVLSADRALTESEVTFLRYIRQWGKKVVFILNKTDALATYSEVEEVRNFVRDNAQRLLSVEQTVIYPVSARQALQAKLSAQLEDGSVDVARLSEDPLWITSGFKELEEFIFGFMGASSERGAERLRLKLETPLGISVALLAACDQQLAAEAFKAESDLKALEDVLKQLQRFEEAMLNGAILQRQRTLAVIEAAKGRATKFVDSILRLSNVEAVRKYLLGSSRAQSMPVSSGFDSKVIGSAVTETQKSLEEHKDWIESNSNRQLSSYRSLIMSRWPQAKEEYGSSADSLPLVELRNRDTELMAEQNNSSLTVLKDFDTNAAAILLEQECKEVVFSTFSGVGVAGISASVLTSILPTTLEDLIALGVCSAGGLVGVWNLPSQREAAKKKVRRVADSFAKQIEEAMKDDLQKSIDAVRAEFQTLAAPYRNAAEEKLRRVKILQEELLKLDTELKRLRQSVQSIGT</sequence>
<dbReference type="CDD" id="cd09912">
    <property type="entry name" value="DLP_2"/>
    <property type="match status" value="1"/>
</dbReference>